<evidence type="ECO:0000313" key="2">
    <source>
        <dbReference type="Proteomes" id="UP000050424"/>
    </source>
</evidence>
<dbReference type="Proteomes" id="UP000050424">
    <property type="component" value="Unassembled WGS sequence"/>
</dbReference>
<dbReference type="AlphaFoldDB" id="A0A0P7ASP7"/>
<reference evidence="1 2" key="1">
    <citation type="submission" date="2015-09" db="EMBL/GenBank/DDBJ databases">
        <title>Draft genome of a European isolate of the apple canker pathogen Neonectria ditissima.</title>
        <authorList>
            <person name="Gomez-Cortecero A."/>
            <person name="Harrison R.J."/>
            <person name="Armitage A.D."/>
        </authorList>
    </citation>
    <scope>NUCLEOTIDE SEQUENCE [LARGE SCALE GENOMIC DNA]</scope>
    <source>
        <strain evidence="1 2">R09/05</strain>
    </source>
</reference>
<organism evidence="1 2">
    <name type="scientific">Neonectria ditissima</name>
    <dbReference type="NCBI Taxonomy" id="78410"/>
    <lineage>
        <taxon>Eukaryota</taxon>
        <taxon>Fungi</taxon>
        <taxon>Dikarya</taxon>
        <taxon>Ascomycota</taxon>
        <taxon>Pezizomycotina</taxon>
        <taxon>Sordariomycetes</taxon>
        <taxon>Hypocreomycetidae</taxon>
        <taxon>Hypocreales</taxon>
        <taxon>Nectriaceae</taxon>
        <taxon>Neonectria</taxon>
    </lineage>
</organism>
<dbReference type="OrthoDB" id="5304511at2759"/>
<evidence type="ECO:0000313" key="1">
    <source>
        <dbReference type="EMBL" id="KPM35809.1"/>
    </source>
</evidence>
<name>A0A0P7ASP7_9HYPO</name>
<proteinExistence type="predicted"/>
<evidence type="ECO:0008006" key="3">
    <source>
        <dbReference type="Google" id="ProtNLM"/>
    </source>
</evidence>
<comment type="caution">
    <text evidence="1">The sequence shown here is derived from an EMBL/GenBank/DDBJ whole genome shotgun (WGS) entry which is preliminary data.</text>
</comment>
<dbReference type="EMBL" id="LKCW01000231">
    <property type="protein sequence ID" value="KPM35809.1"/>
    <property type="molecule type" value="Genomic_DNA"/>
</dbReference>
<keyword evidence="2" id="KW-1185">Reference proteome</keyword>
<accession>A0A0P7ASP7</accession>
<gene>
    <name evidence="1" type="ORF">AK830_g10746</name>
</gene>
<protein>
    <recommendedName>
        <fullName evidence="3">F-box domain-containing protein</fullName>
    </recommendedName>
</protein>
<sequence>MKKIKRFLAKVHSSRRRSSQHHAPPALSLALSSTSSWITEADSADGVCTSILEQLPFEMRHQILLAVDTIDDLNALVHASPTYHQQYRLGRAFWLWRSLWLDMGPVLIDAYTANLGMTLNSRPERNYNQRTASRSFITSYHLRRSTTAEALFASASTEEIINIAAFYSSTIRPLLPQYVAWTRNNLGALSMPDQLSKTERTRIVRGMYRFQIFCNVFSNTKYGQSEKMELFLGAYDPWEIEELICIERFASFKFQSALDEVEKDLHPDDSRFDIDRWGPFTPDGSFNPYDKELYQNGMVALGLAHLCATLKVQDHSELVDFISESLVLRETDSIYETIEHCGRERDRAGRVSDRDRAQYRRDKMPFVGDRIDSPPLAWVTIWREEYSNLICRAIPKLLHDWGYVMWDADRLVDSGALAVFEKEWNEWYLDQFDEFEDPRASDPIISQ</sequence>